<dbReference type="GO" id="GO:0042742">
    <property type="term" value="P:defense response to bacterium"/>
    <property type="evidence" value="ECO:0007669"/>
    <property type="project" value="UniProtKB-ARBA"/>
</dbReference>
<dbReference type="InterPro" id="IPR036388">
    <property type="entry name" value="WH-like_DNA-bd_sf"/>
</dbReference>
<comment type="caution">
    <text evidence="6">The sequence shown here is derived from an EMBL/GenBank/DDBJ whole genome shotgun (WGS) entry which is preliminary data.</text>
</comment>
<dbReference type="EMBL" id="RWGY01000007">
    <property type="protein sequence ID" value="TVU39728.1"/>
    <property type="molecule type" value="Genomic_DNA"/>
</dbReference>
<dbReference type="Pfam" id="PF00931">
    <property type="entry name" value="NB-ARC"/>
    <property type="match status" value="1"/>
</dbReference>
<feature type="domain" description="NB-ARC" evidence="3">
    <location>
        <begin position="10"/>
        <end position="57"/>
    </location>
</feature>
<dbReference type="Gene3D" id="1.10.8.430">
    <property type="entry name" value="Helical domain of apoptotic protease-activating factors"/>
    <property type="match status" value="1"/>
</dbReference>
<dbReference type="Pfam" id="PF23559">
    <property type="entry name" value="WHD_DRP"/>
    <property type="match status" value="1"/>
</dbReference>
<evidence type="ECO:0000313" key="7">
    <source>
        <dbReference type="Proteomes" id="UP000324897"/>
    </source>
</evidence>
<evidence type="ECO:0000256" key="1">
    <source>
        <dbReference type="ARBA" id="ARBA00022737"/>
    </source>
</evidence>
<dbReference type="Proteomes" id="UP000324897">
    <property type="component" value="Chromosome 4"/>
</dbReference>
<organism evidence="6 7">
    <name type="scientific">Eragrostis curvula</name>
    <name type="common">weeping love grass</name>
    <dbReference type="NCBI Taxonomy" id="38414"/>
    <lineage>
        <taxon>Eukaryota</taxon>
        <taxon>Viridiplantae</taxon>
        <taxon>Streptophyta</taxon>
        <taxon>Embryophyta</taxon>
        <taxon>Tracheophyta</taxon>
        <taxon>Spermatophyta</taxon>
        <taxon>Magnoliopsida</taxon>
        <taxon>Liliopsida</taxon>
        <taxon>Poales</taxon>
        <taxon>Poaceae</taxon>
        <taxon>PACMAD clade</taxon>
        <taxon>Chloridoideae</taxon>
        <taxon>Eragrostideae</taxon>
        <taxon>Eragrostidinae</taxon>
        <taxon>Eragrostis</taxon>
    </lineage>
</organism>
<reference evidence="6 7" key="1">
    <citation type="journal article" date="2019" name="Sci. Rep.">
        <title>A high-quality genome of Eragrostis curvula grass provides insights into Poaceae evolution and supports new strategies to enhance forage quality.</title>
        <authorList>
            <person name="Carballo J."/>
            <person name="Santos B.A.C.M."/>
            <person name="Zappacosta D."/>
            <person name="Garbus I."/>
            <person name="Selva J.P."/>
            <person name="Gallo C.A."/>
            <person name="Diaz A."/>
            <person name="Albertini E."/>
            <person name="Caccamo M."/>
            <person name="Echenique V."/>
        </authorList>
    </citation>
    <scope>NUCLEOTIDE SEQUENCE [LARGE SCALE GENOMIC DNA]</scope>
    <source>
        <strain evidence="7">cv. Victoria</strain>
        <tissue evidence="6">Leaf</tissue>
    </source>
</reference>
<evidence type="ECO:0000256" key="2">
    <source>
        <dbReference type="ARBA" id="ARBA00022821"/>
    </source>
</evidence>
<evidence type="ECO:0000313" key="6">
    <source>
        <dbReference type="EMBL" id="TVU39728.1"/>
    </source>
</evidence>
<dbReference type="FunFam" id="1.10.10.10:FF:000322">
    <property type="entry name" value="Probable disease resistance protein At1g63360"/>
    <property type="match status" value="1"/>
</dbReference>
<feature type="domain" description="Disease resistance R13L4/SHOC-2-like LRR" evidence="5">
    <location>
        <begin position="279"/>
        <end position="648"/>
    </location>
</feature>
<dbReference type="InterPro" id="IPR058922">
    <property type="entry name" value="WHD_DRP"/>
</dbReference>
<dbReference type="SUPFAM" id="SSF52047">
    <property type="entry name" value="RNI-like"/>
    <property type="match status" value="1"/>
</dbReference>
<dbReference type="SUPFAM" id="SSF52540">
    <property type="entry name" value="P-loop containing nucleoside triphosphate hydrolases"/>
    <property type="match status" value="1"/>
</dbReference>
<gene>
    <name evidence="6" type="ORF">EJB05_13166</name>
</gene>
<dbReference type="GO" id="GO:0002758">
    <property type="term" value="P:innate immune response-activating signaling pathway"/>
    <property type="evidence" value="ECO:0007669"/>
    <property type="project" value="UniProtKB-ARBA"/>
</dbReference>
<dbReference type="PANTHER" id="PTHR23155">
    <property type="entry name" value="DISEASE RESISTANCE PROTEIN RP"/>
    <property type="match status" value="1"/>
</dbReference>
<dbReference type="Gene3D" id="3.40.50.300">
    <property type="entry name" value="P-loop containing nucleotide triphosphate hydrolases"/>
    <property type="match status" value="1"/>
</dbReference>
<dbReference type="OrthoDB" id="1517790at2759"/>
<dbReference type="GO" id="GO:0043531">
    <property type="term" value="F:ADP binding"/>
    <property type="evidence" value="ECO:0007669"/>
    <property type="project" value="InterPro"/>
</dbReference>
<keyword evidence="2" id="KW-0611">Plant defense</keyword>
<evidence type="ECO:0000259" key="5">
    <source>
        <dbReference type="Pfam" id="PF23598"/>
    </source>
</evidence>
<dbReference type="InterPro" id="IPR044974">
    <property type="entry name" value="Disease_R_plants"/>
</dbReference>
<dbReference type="InterPro" id="IPR042197">
    <property type="entry name" value="Apaf_helical"/>
</dbReference>
<evidence type="ECO:0000259" key="3">
    <source>
        <dbReference type="Pfam" id="PF00931"/>
    </source>
</evidence>
<dbReference type="InterPro" id="IPR032675">
    <property type="entry name" value="LRR_dom_sf"/>
</dbReference>
<dbReference type="Pfam" id="PF23598">
    <property type="entry name" value="LRR_14"/>
    <property type="match status" value="1"/>
</dbReference>
<dbReference type="Gene3D" id="3.80.10.10">
    <property type="entry name" value="Ribonuclease Inhibitor"/>
    <property type="match status" value="1"/>
</dbReference>
<dbReference type="InterPro" id="IPR055414">
    <property type="entry name" value="LRR_R13L4/SHOC2-like"/>
</dbReference>
<dbReference type="Gene3D" id="1.10.10.10">
    <property type="entry name" value="Winged helix-like DNA-binding domain superfamily/Winged helix DNA-binding domain"/>
    <property type="match status" value="1"/>
</dbReference>
<dbReference type="AlphaFoldDB" id="A0A5J9VUZ3"/>
<protein>
    <submittedName>
        <fullName evidence="6">Uncharacterized protein</fullName>
    </submittedName>
</protein>
<dbReference type="InterPro" id="IPR027417">
    <property type="entry name" value="P-loop_NTPase"/>
</dbReference>
<keyword evidence="1" id="KW-0677">Repeat</keyword>
<dbReference type="InterPro" id="IPR002182">
    <property type="entry name" value="NB-ARC"/>
</dbReference>
<dbReference type="PANTHER" id="PTHR23155:SF1116">
    <property type="entry name" value="OS12G0273300 PROTEIN"/>
    <property type="match status" value="1"/>
</dbReference>
<evidence type="ECO:0000259" key="4">
    <source>
        <dbReference type="Pfam" id="PF23559"/>
    </source>
</evidence>
<proteinExistence type="predicted"/>
<dbReference type="GO" id="GO:0009626">
    <property type="term" value="P:plant-type hypersensitive response"/>
    <property type="evidence" value="ECO:0007669"/>
    <property type="project" value="UniProtKB-ARBA"/>
</dbReference>
<dbReference type="Gramene" id="TVU39728">
    <property type="protein sequence ID" value="TVU39728"/>
    <property type="gene ID" value="EJB05_13166"/>
</dbReference>
<keyword evidence="7" id="KW-1185">Reference proteome</keyword>
<feature type="domain" description="Disease resistance protein winged helix" evidence="4">
    <location>
        <begin position="166"/>
        <end position="236"/>
    </location>
</feature>
<name>A0A5J9VUZ3_9POAL</name>
<sequence>MGQYLFVIKSPYLIVVDDIWDILPWKTIRCALVENNMGSRIITTTRNVDVAEQVGGSYILEPLGHDSSKMLFYGRIFGSEDKCPAEFSEVAEKILRKCGGVPLAIITISGLLANKSKDIADWYELCDSIGSGLGNDPGMNDMRKILSLSYYDLPSHLKTCLLYISIFPEDYEIRMDRLVLRWIGEGFVQCRKRGDGLFEIGESYFNELVNRSMIEELNIDAEGISCRVHDMVLDLICSLAREENFVTISHDIEQKPWLQSKVRRLSLHNTIGATTNMSQARSFTVFSPAISSMPCLSCFHVLRVLDLEGCDLKGGGHRIMRYVWNLPQLRYLGLRCTKGIHDLPVGNIRIGKLQFLQILDMAGTPVSELPVSTVQLPRLMCLRIGRWTRLPSGIGKLTLLEELSGVSTRRSSPDIVKELGGLTDLRVLRIKLWKPSRSLEEALVESLCNLRKIHTLDIYIDLIDYHVAHRLDVVRDSWVPPRCLRELRIQAFSCVFSPLRLLPAWVNALTVPHLAVLVVQVMELRQEDVDALGRLPVLSFLRLEADTMRELLTVGSGSFPRLTECNFESNIGLVFRRGAMALLRRLQFCFHVRETIDIGNGRFEFGLENLGCVEEITISVGLEDDTEEEAESAQEALRRAEDTHPNRAIFDVCIGGEELMRFEDDDDNQ</sequence>
<accession>A0A5J9VUZ3</accession>
<feature type="non-terminal residue" evidence="6">
    <location>
        <position position="1"/>
    </location>
</feature>